<dbReference type="Gene3D" id="2.180.10.10">
    <property type="entry name" value="RHS repeat-associated core"/>
    <property type="match status" value="1"/>
</dbReference>
<name>A0A3B1D5F3_9ZZZZ</name>
<dbReference type="AlphaFoldDB" id="A0A3B1D5F3"/>
<gene>
    <name evidence="1" type="ORF">MNBD_NITROSPIRAE01-1863</name>
</gene>
<protein>
    <recommendedName>
        <fullName evidence="2">Rhs-family protein</fullName>
    </recommendedName>
</protein>
<sequence>MKILLILNLLIFGLFQSTSFAGMLDKTDAARERLQGSVKNVHVEIAKVTQKDGRWIEEIPPMPWLSTTYDQQGHLVKEVQIYTHQALDFTSVFKRNVTGQLTEGAEYDAQDKLAFSWTYTHDAVTGVIEEQRFSPEGAFFSSTTYRYDVSGNLMEENRFLPHTKNSFRWVYKYDRQGRPLEEAHYMIRSGFTPEQVVKSLNSRKVFLYKQNGLLNEETQYDGQGNVILERRYQYDLDKVGNWIKQSATEALPNPEGLARIPTEITYRKITYHE</sequence>
<evidence type="ECO:0008006" key="2">
    <source>
        <dbReference type="Google" id="ProtNLM"/>
    </source>
</evidence>
<reference evidence="1" key="1">
    <citation type="submission" date="2018-06" db="EMBL/GenBank/DDBJ databases">
        <authorList>
            <person name="Zhirakovskaya E."/>
        </authorList>
    </citation>
    <scope>NUCLEOTIDE SEQUENCE</scope>
</reference>
<evidence type="ECO:0000313" key="1">
    <source>
        <dbReference type="EMBL" id="VAX32033.1"/>
    </source>
</evidence>
<organism evidence="1">
    <name type="scientific">hydrothermal vent metagenome</name>
    <dbReference type="NCBI Taxonomy" id="652676"/>
    <lineage>
        <taxon>unclassified sequences</taxon>
        <taxon>metagenomes</taxon>
        <taxon>ecological metagenomes</taxon>
    </lineage>
</organism>
<proteinExistence type="predicted"/>
<accession>A0A3B1D5F3</accession>
<dbReference type="EMBL" id="UOGF01000081">
    <property type="protein sequence ID" value="VAX32033.1"/>
    <property type="molecule type" value="Genomic_DNA"/>
</dbReference>